<dbReference type="EnsemblMetazoa" id="AAEL000571-RB">
    <property type="protein sequence ID" value="AAEL000571-PB"/>
    <property type="gene ID" value="AAEL000571"/>
</dbReference>
<dbReference type="Proteomes" id="UP000008820">
    <property type="component" value="Chromosome 2"/>
</dbReference>
<evidence type="ECO:0000313" key="2">
    <source>
        <dbReference type="Proteomes" id="UP000008820"/>
    </source>
</evidence>
<reference evidence="1" key="2">
    <citation type="submission" date="2022-10" db="UniProtKB">
        <authorList>
            <consortium name="EnsemblMetazoa"/>
        </authorList>
    </citation>
    <scope>IDENTIFICATION</scope>
    <source>
        <strain evidence="1">LVP_AGWG</strain>
    </source>
</reference>
<keyword evidence="2" id="KW-1185">Reference proteome</keyword>
<accession>A0A903TLN5</accession>
<proteinExistence type="predicted"/>
<sequence>MGNCFKGCLSEENQTRNRNVAASDSQYEMLVEGSSEQQVKPNKIKQKKKPKLFGNFWRRKGDVEYSRLNKSNNNFISKSNHKDHQKSGSEIQLQCLDAHSLLLVSKDSNTRRNGYHDLNTDVTSTPGSSLDLEWENDYGYQNSQWPLRPIDDQQLPYPTPMDPVFKVEEWCILKKSKDRINSLRRLDRASSFRVQDSGNGANDAGVHPLSSAGANGSGIIGTPSIVSCGSYASSSHISTPEDSLEWDIDQDRQLKSENESLDLETKELLLEIEQLKNRVLNETGANLNDLKYDESIS</sequence>
<gene>
    <name evidence="1" type="primary">5564304</name>
</gene>
<dbReference type="OrthoDB" id="6423726at2759"/>
<organism evidence="1 2">
    <name type="scientific">Aedes aegypti</name>
    <name type="common">Yellowfever mosquito</name>
    <name type="synonym">Culex aegypti</name>
    <dbReference type="NCBI Taxonomy" id="7159"/>
    <lineage>
        <taxon>Eukaryota</taxon>
        <taxon>Metazoa</taxon>
        <taxon>Ecdysozoa</taxon>
        <taxon>Arthropoda</taxon>
        <taxon>Hexapoda</taxon>
        <taxon>Insecta</taxon>
        <taxon>Pterygota</taxon>
        <taxon>Neoptera</taxon>
        <taxon>Endopterygota</taxon>
        <taxon>Diptera</taxon>
        <taxon>Nematocera</taxon>
        <taxon>Culicoidea</taxon>
        <taxon>Culicidae</taxon>
        <taxon>Culicinae</taxon>
        <taxon>Aedini</taxon>
        <taxon>Aedes</taxon>
        <taxon>Stegomyia</taxon>
    </lineage>
</organism>
<name>A0A903TLN5_AEDAE</name>
<reference evidence="1 2" key="1">
    <citation type="submission" date="2017-06" db="EMBL/GenBank/DDBJ databases">
        <title>Aedes aegypti genome working group (AGWG) sequencing and assembly.</title>
        <authorList>
            <consortium name="Aedes aegypti Genome Working Group (AGWG)"/>
            <person name="Matthews B.J."/>
        </authorList>
    </citation>
    <scope>NUCLEOTIDE SEQUENCE [LARGE SCALE GENOMIC DNA]</scope>
    <source>
        <strain evidence="1 2">LVP_AGWG</strain>
    </source>
</reference>
<dbReference type="AlphaFoldDB" id="A0A903TLN5"/>
<evidence type="ECO:0000313" key="1">
    <source>
        <dbReference type="EnsemblMetazoa" id="AAEL000571-PB"/>
    </source>
</evidence>
<protein>
    <submittedName>
        <fullName evidence="1">Uncharacterized protein</fullName>
    </submittedName>
</protein>